<evidence type="ECO:0000256" key="1">
    <source>
        <dbReference type="ARBA" id="ARBA00011982"/>
    </source>
</evidence>
<proteinExistence type="predicted"/>
<dbReference type="PANTHER" id="PTHR32009:SF39">
    <property type="entry name" value="TIR DOMAIN-CONTAINING PROTEIN"/>
    <property type="match status" value="1"/>
</dbReference>
<evidence type="ECO:0000259" key="6">
    <source>
        <dbReference type="PROSITE" id="PS50104"/>
    </source>
</evidence>
<keyword evidence="5" id="KW-1133">Transmembrane helix</keyword>
<dbReference type="Gene3D" id="3.40.50.10140">
    <property type="entry name" value="Toll/interleukin-1 receptor homology (TIR) domain"/>
    <property type="match status" value="1"/>
</dbReference>
<feature type="transmembrane region" description="Helical" evidence="5">
    <location>
        <begin position="162"/>
        <end position="184"/>
    </location>
</feature>
<dbReference type="SUPFAM" id="SSF52200">
    <property type="entry name" value="Toll/Interleukin receptor TIR domain"/>
    <property type="match status" value="1"/>
</dbReference>
<evidence type="ECO:0000256" key="2">
    <source>
        <dbReference type="ARBA" id="ARBA00022801"/>
    </source>
</evidence>
<dbReference type="EC" id="3.2.2.6" evidence="1"/>
<dbReference type="SMART" id="SM00255">
    <property type="entry name" value="TIR"/>
    <property type="match status" value="1"/>
</dbReference>
<evidence type="ECO:0000256" key="4">
    <source>
        <dbReference type="ARBA" id="ARBA00047304"/>
    </source>
</evidence>
<evidence type="ECO:0000313" key="7">
    <source>
        <dbReference type="EMBL" id="MBT1688268.1"/>
    </source>
</evidence>
<protein>
    <recommendedName>
        <fullName evidence="1">ADP-ribosyl cyclase/cyclic ADP-ribose hydrolase</fullName>
        <ecNumber evidence="1">3.2.2.6</ecNumber>
    </recommendedName>
</protein>
<dbReference type="PANTHER" id="PTHR32009">
    <property type="entry name" value="TMV RESISTANCE PROTEIN N-LIKE"/>
    <property type="match status" value="1"/>
</dbReference>
<sequence>MARPKRYQYDVFISHAVEDKIPVANDLDKALRAEGLQVWYSGKELSVGDELTETIYEGLDQSRFGVVIVSPTYLRKAWALGEFFRLTQRQGKAVLPVFYDITPEELAARYPPMANLVGVPMSAGIDVVVKKLCKVIQDDAKPSKLGRLGKTRQSLYNSPVRLGTLIAALLALGIAAMYGVLLTIGQRPSAELVDKTIEHRMASLQRGVDQQWHDATRGSQGKPATSADAAFLYDSFWKTRSYYRNEYTLVTPDKEISGRRNVEMTLRHPMKELVPANAYFMSDAQVYLNGSSYIFYNTRPITYTTTASSHDGQYEVTVNYAEGIRMVYTVLQFPGSESDTKRHQVTIQALPPTETYTFVDKGGAWELHEIK</sequence>
<gene>
    <name evidence="7" type="ORF">KK078_16980</name>
</gene>
<dbReference type="InterPro" id="IPR000157">
    <property type="entry name" value="TIR_dom"/>
</dbReference>
<name>A0AAP2GJR9_9BACT</name>
<comment type="caution">
    <text evidence="7">The sequence shown here is derived from an EMBL/GenBank/DDBJ whole genome shotgun (WGS) entry which is preliminary data.</text>
</comment>
<evidence type="ECO:0000256" key="3">
    <source>
        <dbReference type="ARBA" id="ARBA00023027"/>
    </source>
</evidence>
<dbReference type="InterPro" id="IPR035897">
    <property type="entry name" value="Toll_tir_struct_dom_sf"/>
</dbReference>
<dbReference type="AlphaFoldDB" id="A0AAP2GJR9"/>
<keyword evidence="2" id="KW-0378">Hydrolase</keyword>
<dbReference type="Proteomes" id="UP001319180">
    <property type="component" value="Unassembled WGS sequence"/>
</dbReference>
<keyword evidence="8" id="KW-1185">Reference proteome</keyword>
<organism evidence="7 8">
    <name type="scientific">Dawidia soli</name>
    <dbReference type="NCBI Taxonomy" id="2782352"/>
    <lineage>
        <taxon>Bacteria</taxon>
        <taxon>Pseudomonadati</taxon>
        <taxon>Bacteroidota</taxon>
        <taxon>Cytophagia</taxon>
        <taxon>Cytophagales</taxon>
        <taxon>Chryseotaleaceae</taxon>
        <taxon>Dawidia</taxon>
    </lineage>
</organism>
<feature type="domain" description="TIR" evidence="6">
    <location>
        <begin position="7"/>
        <end position="136"/>
    </location>
</feature>
<dbReference type="EMBL" id="JAHESC010000024">
    <property type="protein sequence ID" value="MBT1688268.1"/>
    <property type="molecule type" value="Genomic_DNA"/>
</dbReference>
<dbReference type="PROSITE" id="PS50104">
    <property type="entry name" value="TIR"/>
    <property type="match status" value="1"/>
</dbReference>
<evidence type="ECO:0000256" key="5">
    <source>
        <dbReference type="SAM" id="Phobius"/>
    </source>
</evidence>
<dbReference type="GO" id="GO:0007165">
    <property type="term" value="P:signal transduction"/>
    <property type="evidence" value="ECO:0007669"/>
    <property type="project" value="InterPro"/>
</dbReference>
<dbReference type="Pfam" id="PF13676">
    <property type="entry name" value="TIR_2"/>
    <property type="match status" value="1"/>
</dbReference>
<dbReference type="RefSeq" id="WP_254091494.1">
    <property type="nucleotide sequence ID" value="NZ_JAHESC010000024.1"/>
</dbReference>
<keyword evidence="5" id="KW-0472">Membrane</keyword>
<accession>A0AAP2GJR9</accession>
<dbReference type="GO" id="GO:0061809">
    <property type="term" value="F:NAD+ nucleosidase activity, cyclic ADP-ribose generating"/>
    <property type="evidence" value="ECO:0007669"/>
    <property type="project" value="UniProtKB-EC"/>
</dbReference>
<evidence type="ECO:0000313" key="8">
    <source>
        <dbReference type="Proteomes" id="UP001319180"/>
    </source>
</evidence>
<keyword evidence="3" id="KW-0520">NAD</keyword>
<reference evidence="7 8" key="1">
    <citation type="submission" date="2021-05" db="EMBL/GenBank/DDBJ databases">
        <title>A Polyphasic approach of four new species of the genus Ohtaekwangia: Ohtaekwangia histidinii sp. nov., Ohtaekwangia cretensis sp. nov., Ohtaekwangia indiensis sp. nov., Ohtaekwangia reichenbachii sp. nov. from diverse environment.</title>
        <authorList>
            <person name="Octaviana S."/>
        </authorList>
    </citation>
    <scope>NUCLEOTIDE SEQUENCE [LARGE SCALE GENOMIC DNA]</scope>
    <source>
        <strain evidence="7 8">PWU37</strain>
    </source>
</reference>
<comment type="catalytic activity">
    <reaction evidence="4">
        <text>NAD(+) + H2O = ADP-D-ribose + nicotinamide + H(+)</text>
        <dbReference type="Rhea" id="RHEA:16301"/>
        <dbReference type="ChEBI" id="CHEBI:15377"/>
        <dbReference type="ChEBI" id="CHEBI:15378"/>
        <dbReference type="ChEBI" id="CHEBI:17154"/>
        <dbReference type="ChEBI" id="CHEBI:57540"/>
        <dbReference type="ChEBI" id="CHEBI:57967"/>
        <dbReference type="EC" id="3.2.2.6"/>
    </reaction>
    <physiologicalReaction direction="left-to-right" evidence="4">
        <dbReference type="Rhea" id="RHEA:16302"/>
    </physiologicalReaction>
</comment>
<keyword evidence="5" id="KW-0812">Transmembrane</keyword>